<keyword evidence="3" id="KW-1185">Reference proteome</keyword>
<dbReference type="InterPro" id="IPR025351">
    <property type="entry name" value="Pvc16_N"/>
</dbReference>
<accession>A0A5M3WX94</accession>
<reference evidence="2 3" key="1">
    <citation type="submission" date="2019-10" db="EMBL/GenBank/DDBJ databases">
        <title>Whole genome shotgun sequence of Acrocarpospora macrocephala NBRC 16266.</title>
        <authorList>
            <person name="Ichikawa N."/>
            <person name="Kimura A."/>
            <person name="Kitahashi Y."/>
            <person name="Komaki H."/>
            <person name="Oguchi A."/>
        </authorList>
    </citation>
    <scope>NUCLEOTIDE SEQUENCE [LARGE SCALE GENOMIC DNA]</scope>
    <source>
        <strain evidence="2 3">NBRC 16266</strain>
    </source>
</reference>
<protein>
    <recommendedName>
        <fullName evidence="1">Pvc16 N-terminal domain-containing protein</fullName>
    </recommendedName>
</protein>
<gene>
    <name evidence="2" type="ORF">Amac_055280</name>
</gene>
<dbReference type="Pfam" id="PF14065">
    <property type="entry name" value="Pvc16_N"/>
    <property type="match status" value="1"/>
</dbReference>
<dbReference type="AlphaFoldDB" id="A0A5M3WX94"/>
<feature type="domain" description="Pvc16 N-terminal" evidence="1">
    <location>
        <begin position="9"/>
        <end position="210"/>
    </location>
</feature>
<evidence type="ECO:0000259" key="1">
    <source>
        <dbReference type="Pfam" id="PF14065"/>
    </source>
</evidence>
<dbReference type="Proteomes" id="UP000331127">
    <property type="component" value="Unassembled WGS sequence"/>
</dbReference>
<organism evidence="2 3">
    <name type="scientific">Acrocarpospora macrocephala</name>
    <dbReference type="NCBI Taxonomy" id="150177"/>
    <lineage>
        <taxon>Bacteria</taxon>
        <taxon>Bacillati</taxon>
        <taxon>Actinomycetota</taxon>
        <taxon>Actinomycetes</taxon>
        <taxon>Streptosporangiales</taxon>
        <taxon>Streptosporangiaceae</taxon>
        <taxon>Acrocarpospora</taxon>
    </lineage>
</organism>
<dbReference type="EMBL" id="BLAE01000033">
    <property type="protein sequence ID" value="GES11931.1"/>
    <property type="molecule type" value="Genomic_DNA"/>
</dbReference>
<dbReference type="OrthoDB" id="527247at2"/>
<dbReference type="RefSeq" id="WP_155357275.1">
    <property type="nucleotide sequence ID" value="NZ_BAAAHL010000038.1"/>
</dbReference>
<evidence type="ECO:0000313" key="2">
    <source>
        <dbReference type="EMBL" id="GES11931.1"/>
    </source>
</evidence>
<proteinExistence type="predicted"/>
<comment type="caution">
    <text evidence="2">The sequence shown here is derived from an EMBL/GenBank/DDBJ whole genome shotgun (WGS) entry which is preliminary data.</text>
</comment>
<evidence type="ECO:0000313" key="3">
    <source>
        <dbReference type="Proteomes" id="UP000331127"/>
    </source>
</evidence>
<name>A0A5M3WX94_9ACTN</name>
<sequence length="230" mass="24761">MSGPLAIATVTAVLKDLLNDGLINSDLSASVGTVVVSALPPDLIEVGPDRPSRLNLFLYQVTPNQGWRNAELPSRDGGGARVATPPLALDLRYLLTSYGSADLDSEILLGYGMQLLHETPVLTPAAIRRTFSVASPVTDKLMPPSVPGRNPADLADQVELVKITPRYLTSEELSRLWSAMQARYRTSMAYDVSVVLIETSAPVRTGPPVRVPLVRVEPLAQIDRLEPGVT</sequence>